<evidence type="ECO:0000313" key="16">
    <source>
        <dbReference type="EMBL" id="KAK4822752.1"/>
    </source>
</evidence>
<feature type="domain" description="SRCR" evidence="15">
    <location>
        <begin position="134"/>
        <end position="236"/>
    </location>
</feature>
<feature type="domain" description="SRCR" evidence="15">
    <location>
        <begin position="434"/>
        <end position="534"/>
    </location>
</feature>
<organism evidence="16 17">
    <name type="scientific">Mycteria americana</name>
    <name type="common">Wood stork</name>
    <dbReference type="NCBI Taxonomy" id="33587"/>
    <lineage>
        <taxon>Eukaryota</taxon>
        <taxon>Metazoa</taxon>
        <taxon>Chordata</taxon>
        <taxon>Craniata</taxon>
        <taxon>Vertebrata</taxon>
        <taxon>Euteleostomi</taxon>
        <taxon>Archelosauria</taxon>
        <taxon>Archosauria</taxon>
        <taxon>Dinosauria</taxon>
        <taxon>Saurischia</taxon>
        <taxon>Theropoda</taxon>
        <taxon>Coelurosauria</taxon>
        <taxon>Aves</taxon>
        <taxon>Neognathae</taxon>
        <taxon>Neoaves</taxon>
        <taxon>Aequornithes</taxon>
        <taxon>Ciconiiformes</taxon>
        <taxon>Ciconiidae</taxon>
        <taxon>Mycteria</taxon>
    </lineage>
</organism>
<dbReference type="PANTHER" id="PTHR19331:SF487">
    <property type="entry name" value="SOLUBLE SCAVENGER RECEPTOR CYSTEINE-RICH DOMAIN-CONTAINING PROTEIN SSC5D"/>
    <property type="match status" value="1"/>
</dbReference>
<evidence type="ECO:0000256" key="14">
    <source>
        <dbReference type="SAM" id="Phobius"/>
    </source>
</evidence>
<dbReference type="EMBL" id="JAUNZN010000004">
    <property type="protein sequence ID" value="KAK4822752.1"/>
    <property type="molecule type" value="Genomic_DNA"/>
</dbReference>
<evidence type="ECO:0000256" key="11">
    <source>
        <dbReference type="ARBA" id="ARBA00023180"/>
    </source>
</evidence>
<dbReference type="PANTHER" id="PTHR19331">
    <property type="entry name" value="SCAVENGER RECEPTOR DOMAIN-CONTAINING"/>
    <property type="match status" value="1"/>
</dbReference>
<dbReference type="FunFam" id="3.10.250.10:FF:000009">
    <property type="entry name" value="WC1"/>
    <property type="match status" value="1"/>
</dbReference>
<evidence type="ECO:0000256" key="9">
    <source>
        <dbReference type="ARBA" id="ARBA00023136"/>
    </source>
</evidence>
<evidence type="ECO:0000256" key="4">
    <source>
        <dbReference type="ARBA" id="ARBA00022525"/>
    </source>
</evidence>
<keyword evidence="7" id="KW-0677">Repeat</keyword>
<gene>
    <name evidence="16" type="ORF">QYF61_019943</name>
</gene>
<feature type="disulfide bond" evidence="12">
    <location>
        <begin position="311"/>
        <end position="321"/>
    </location>
</feature>
<feature type="domain" description="SRCR" evidence="15">
    <location>
        <begin position="241"/>
        <end position="342"/>
    </location>
</feature>
<keyword evidence="11" id="KW-0325">Glycoprotein</keyword>
<evidence type="ECO:0000256" key="7">
    <source>
        <dbReference type="ARBA" id="ARBA00022737"/>
    </source>
</evidence>
<feature type="transmembrane region" description="Helical" evidence="14">
    <location>
        <begin position="916"/>
        <end position="937"/>
    </location>
</feature>
<feature type="region of interest" description="Disordered" evidence="13">
    <location>
        <begin position="79"/>
        <end position="119"/>
    </location>
</feature>
<feature type="compositionally biased region" description="Low complexity" evidence="13">
    <location>
        <begin position="1159"/>
        <end position="1178"/>
    </location>
</feature>
<dbReference type="SMART" id="SM00202">
    <property type="entry name" value="SR"/>
    <property type="match status" value="7"/>
</dbReference>
<dbReference type="InterPro" id="IPR001190">
    <property type="entry name" value="SRCR"/>
</dbReference>
<dbReference type="FunFam" id="3.10.250.10:FF:000012">
    <property type="entry name" value="CD163 molecule like 1"/>
    <property type="match status" value="1"/>
</dbReference>
<keyword evidence="8 14" id="KW-1133">Transmembrane helix</keyword>
<evidence type="ECO:0000256" key="13">
    <source>
        <dbReference type="SAM" id="MobiDB-lite"/>
    </source>
</evidence>
<feature type="disulfide bond" evidence="12">
    <location>
        <begin position="205"/>
        <end position="215"/>
    </location>
</feature>
<sequence length="1200" mass="122458">MPAAGALRGGWLPSGTSGHQPTVVRCVTPEAEPSLIFGHGAGYWRPGPRQPGDNPPDNGSKGAAASIGSRLRHCLYITRPAPGGPGRQDGAHQGAGAAPLCGGERRGGGQPWGRDPSRPRAGLSTLLAAGTGELRLVDGGGRCAGRVEVKYEGEWGSVCSYDFDWEARWAIVVCRQLGCGPVARASPYAPFGQGTGRIWLQPFFCLGNEAVLHDCPNFGWGRHFCNHERDVGVTCAEAVELRLVAGWGPCAGRVEAKLQGLWGSVADNSWDMEDGEVVCQQLGCGSVADVSTAMARFDKGDGPISLALIDCRGDEAALWDCEVRGWGPYTGIHEYDTAVICQGFARLVGGDGACAGRLEVRRGKAWTSVCEDHVDIKAAQVVCRELGCGTVLAVPGSSPFGAGTRQLWEEGFECTGTEPLLAACARRPPPYTGFRLADNSSGCAGRVEVEAEGTWGSLCATGWDLPDAHVLCHHLGCGPAAAVPPGGSFGGGDGPLRQDTFGCGGSERHPGECAAVVLGKPACPPGHAAAVNCSGIAEPLRLVEGESRCDGRLEVASSPGAWARVLVGLRGARDASVVCRQLGCGVPEKVYAVPGSGATGPRCAGTEESLATCNVSGTATAPTGSPEEVAVVCSGSRRVRLVGGPGRCAGRVEVYVNGTWGSVCQETWDLQDAAVVCRQLGCGTALAAPGSARFGPGTWPPWPDAGGCAGTEESLWDCPASARHGCRRGGGAGAVCSEQLSLRLVGGSSRCEGHLEVLYNGTWGRVCANGTSPATAAAVCRQLGCGAGGRLGAAPARDPAPAWLAWVGCKEGARSLWHCPSAPWSLQACSLGRDARVSCDEDGDGTSGTPTPSPGSRCPEGAACTGSSARARSPPRRAAPATVPVLTPPDDVPAGVPSGSTPAAAAAAAAAGTLPVPTVLCAVLGTLLCLALGVLAAQACRAWARRRGPGRAADAVSDAVYEELDYALTPEYQEVPSPSGRCSPPVPCSSPQSGGLCPAAPPQHWVLAMRHQLVPRSHRSPALWRGAVLPAVPAPAAPDTPSSPCQAPCLRGRGRSCRITPGTAWRRVTPGKPQLWLRACSPSATRTSPVARLEGGGTVGAPATASGSLPSTPVPVPDSLAQHGPPDGYDDAVAVPEESPAPGAGDAPEGMAQTSWDCVPPTGGSSVPPGPPGATRDPPAQPPGGRDYDDVGIGTLGTSL</sequence>
<dbReference type="Proteomes" id="UP001333110">
    <property type="component" value="Unassembled WGS sequence"/>
</dbReference>
<feature type="compositionally biased region" description="Low complexity" evidence="13">
    <location>
        <begin position="847"/>
        <end position="856"/>
    </location>
</feature>
<feature type="region of interest" description="Disordered" evidence="13">
    <location>
        <begin position="840"/>
        <end position="888"/>
    </location>
</feature>
<keyword evidence="9 14" id="KW-0472">Membrane</keyword>
<evidence type="ECO:0000256" key="8">
    <source>
        <dbReference type="ARBA" id="ARBA00022989"/>
    </source>
</evidence>
<dbReference type="PRINTS" id="PR00258">
    <property type="entry name" value="SPERACTRCPTR"/>
</dbReference>
<keyword evidence="10 12" id="KW-1015">Disulfide bond</keyword>
<feature type="disulfide bond" evidence="12">
    <location>
        <begin position="603"/>
        <end position="613"/>
    </location>
</feature>
<feature type="disulfide bond" evidence="12">
    <location>
        <begin position="414"/>
        <end position="424"/>
    </location>
</feature>
<name>A0AAN7RZG0_MYCAM</name>
<dbReference type="SUPFAM" id="SSF56487">
    <property type="entry name" value="SRCR-like"/>
    <property type="match status" value="7"/>
</dbReference>
<dbReference type="Gene3D" id="3.10.250.10">
    <property type="entry name" value="SRCR-like domain"/>
    <property type="match status" value="7"/>
</dbReference>
<evidence type="ECO:0000313" key="17">
    <source>
        <dbReference type="Proteomes" id="UP001333110"/>
    </source>
</evidence>
<dbReference type="PROSITE" id="PS50287">
    <property type="entry name" value="SRCR_2"/>
    <property type="match status" value="7"/>
</dbReference>
<evidence type="ECO:0000256" key="3">
    <source>
        <dbReference type="ARBA" id="ARBA00022475"/>
    </source>
</evidence>
<comment type="caution">
    <text evidence="12">Lacks conserved residue(s) required for the propagation of feature annotation.</text>
</comment>
<feature type="disulfide bond" evidence="12">
    <location>
        <begin position="809"/>
        <end position="819"/>
    </location>
</feature>
<reference evidence="16 17" key="1">
    <citation type="journal article" date="2023" name="J. Hered.">
        <title>Chromosome-level genome of the wood stork (Mycteria americana) provides insight into avian chromosome evolution.</title>
        <authorList>
            <person name="Flamio R. Jr."/>
            <person name="Ramstad K.M."/>
        </authorList>
    </citation>
    <scope>NUCLEOTIDE SEQUENCE [LARGE SCALE GENOMIC DNA]</scope>
    <source>
        <strain evidence="16">JAX WOST 10</strain>
    </source>
</reference>
<dbReference type="FunFam" id="3.10.250.10:FF:000002">
    <property type="entry name" value="Scavenger receptor cysteine-rich type 1 protein M130"/>
    <property type="match status" value="2"/>
</dbReference>
<evidence type="ECO:0000256" key="1">
    <source>
        <dbReference type="ARBA" id="ARBA00004251"/>
    </source>
</evidence>
<accession>A0AAN7RZG0</accession>
<feature type="region of interest" description="Disordered" evidence="13">
    <location>
        <begin position="37"/>
        <end position="64"/>
    </location>
</feature>
<protein>
    <recommendedName>
        <fullName evidence="15">SRCR domain-containing protein</fullName>
    </recommendedName>
</protein>
<evidence type="ECO:0000256" key="5">
    <source>
        <dbReference type="ARBA" id="ARBA00022692"/>
    </source>
</evidence>
<dbReference type="InterPro" id="IPR036772">
    <property type="entry name" value="SRCR-like_dom_sf"/>
</dbReference>
<feature type="disulfide bond" evidence="12">
    <location>
        <begin position="503"/>
        <end position="513"/>
    </location>
</feature>
<feature type="domain" description="SRCR" evidence="15">
    <location>
        <begin position="540"/>
        <end position="634"/>
    </location>
</feature>
<feature type="domain" description="SRCR" evidence="15">
    <location>
        <begin position="742"/>
        <end position="840"/>
    </location>
</feature>
<evidence type="ECO:0000256" key="12">
    <source>
        <dbReference type="PROSITE-ProRule" id="PRU00196"/>
    </source>
</evidence>
<proteinExistence type="predicted"/>
<dbReference type="GO" id="GO:0005737">
    <property type="term" value="C:cytoplasm"/>
    <property type="evidence" value="ECO:0007669"/>
    <property type="project" value="UniProtKB-ARBA"/>
</dbReference>
<evidence type="ECO:0000256" key="10">
    <source>
        <dbReference type="ARBA" id="ARBA00023157"/>
    </source>
</evidence>
<feature type="region of interest" description="Disordered" evidence="13">
    <location>
        <begin position="1082"/>
        <end position="1200"/>
    </location>
</feature>
<dbReference type="GO" id="GO:0005886">
    <property type="term" value="C:plasma membrane"/>
    <property type="evidence" value="ECO:0007669"/>
    <property type="project" value="UniProtKB-SubCell"/>
</dbReference>
<comment type="subcellular location">
    <subcellularLocation>
        <location evidence="1">Cell membrane</location>
        <topology evidence="1">Single-pass type I membrane protein</topology>
    </subcellularLocation>
    <subcellularLocation>
        <location evidence="2">Secreted</location>
    </subcellularLocation>
</comment>
<feature type="compositionally biased region" description="Low complexity" evidence="13">
    <location>
        <begin position="867"/>
        <end position="885"/>
    </location>
</feature>
<evidence type="ECO:0000256" key="6">
    <source>
        <dbReference type="ARBA" id="ARBA00022729"/>
    </source>
</evidence>
<dbReference type="FunFam" id="3.10.250.10:FF:000004">
    <property type="entry name" value="Scavenger receptor cysteine-rich type 1 protein M130"/>
    <property type="match status" value="2"/>
</dbReference>
<dbReference type="PROSITE" id="PS00420">
    <property type="entry name" value="SRCR_1"/>
    <property type="match status" value="2"/>
</dbReference>
<feature type="disulfide bond" evidence="12">
    <location>
        <begin position="472"/>
        <end position="533"/>
    </location>
</feature>
<feature type="domain" description="SRCR" evidence="15">
    <location>
        <begin position="639"/>
        <end position="737"/>
    </location>
</feature>
<keyword evidence="17" id="KW-1185">Reference proteome</keyword>
<feature type="domain" description="SRCR" evidence="15">
    <location>
        <begin position="345"/>
        <end position="428"/>
    </location>
</feature>
<keyword evidence="3" id="KW-1003">Cell membrane</keyword>
<keyword evidence="6" id="KW-0732">Signal</keyword>
<feature type="disulfide bond" evidence="12">
    <location>
        <begin position="708"/>
        <end position="718"/>
    </location>
</feature>
<evidence type="ECO:0000259" key="15">
    <source>
        <dbReference type="PROSITE" id="PS50287"/>
    </source>
</evidence>
<evidence type="ECO:0000256" key="2">
    <source>
        <dbReference type="ARBA" id="ARBA00004613"/>
    </source>
</evidence>
<dbReference type="GO" id="GO:0005576">
    <property type="term" value="C:extracellular region"/>
    <property type="evidence" value="ECO:0007669"/>
    <property type="project" value="UniProtKB-SubCell"/>
</dbReference>
<feature type="disulfide bond" evidence="12">
    <location>
        <begin position="174"/>
        <end position="235"/>
    </location>
</feature>
<dbReference type="AlphaFoldDB" id="A0AAN7RZG0"/>
<comment type="caution">
    <text evidence="16">The sequence shown here is derived from an EMBL/GenBank/DDBJ whole genome shotgun (WGS) entry which is preliminary data.</text>
</comment>
<feature type="disulfide bond" evidence="12">
    <location>
        <begin position="459"/>
        <end position="523"/>
    </location>
</feature>
<dbReference type="Pfam" id="PF00530">
    <property type="entry name" value="SRCR"/>
    <property type="match status" value="7"/>
</dbReference>
<keyword evidence="4" id="KW-0964">Secreted</keyword>
<keyword evidence="5 14" id="KW-0812">Transmembrane</keyword>
<feature type="region of interest" description="Disordered" evidence="13">
    <location>
        <begin position="1"/>
        <end position="22"/>
    </location>
</feature>